<gene>
    <name evidence="4" type="ORF">A8135_13460</name>
    <name evidence="3" type="ORF">Ljam_0502</name>
</gene>
<dbReference type="STRING" id="455.Ljam_0502"/>
<dbReference type="OrthoDB" id="9805728at2"/>
<dbReference type="EMBL" id="LYOZ01000017">
    <property type="protein sequence ID" value="OCH98157.1"/>
    <property type="molecule type" value="Genomic_DNA"/>
</dbReference>
<protein>
    <submittedName>
        <fullName evidence="3">Outer membrane protein RomA</fullName>
    </submittedName>
</protein>
<sequence length="531" mass="61355">MPATKKLIRERSLKKKSKNDSQEDITSSLFINFAETLFNDEQMQEFLSPKRRPDGRYVTSEANLDKYIDLRIFRETQIKRFLRWLTTTPPLLNKLFTWIFVSQLGMKLAYFDQQENKDPKKIYKEDGQHTISGEVDDGFTIHNLGHATQLIQTSGMNILTDPVFGNLAPIVYPAMTKSLARDVTANELPRIDVILISHNHRDHVDVDSLKKLLKDQPTLLVPVGDDVFFRSLGFTNVHSFEWHEQTTLTSDKGKKVTFCSVPADHRSGRHGHDAHQSLVTGWAVSPKDRQEILLFAGDTARINNVRMKGLALDLYQLYQHKKNLKPEELPRIINMEPGGPNYTRKDMLPTHQSAVDSIISSFRLAFALAEISVHDEDAEKKVSALEWLLTTATIFMHQNKFELGPDRFNENYFIFKRLCSYLQMTDQQLALHKQKQENKSASWSLFHRRKDFIIDGVKELKEMAKKLWPEETEQNQCLKIIDFIEARTHFPLIREKLTSEDSYSCPLGEKSSIAPNTWDEEKGKYKGQKMK</sequence>
<comment type="caution">
    <text evidence="3">The sequence shown here is derived from an EMBL/GenBank/DDBJ whole genome shotgun (WGS) entry which is preliminary data.</text>
</comment>
<feature type="region of interest" description="Disordered" evidence="1">
    <location>
        <begin position="507"/>
        <end position="531"/>
    </location>
</feature>
<dbReference type="InterPro" id="IPR001279">
    <property type="entry name" value="Metallo-B-lactamas"/>
</dbReference>
<keyword evidence="6" id="KW-1185">Reference proteome</keyword>
<dbReference type="InterPro" id="IPR036866">
    <property type="entry name" value="RibonucZ/Hydroxyglut_hydro"/>
</dbReference>
<dbReference type="PANTHER" id="PTHR15032">
    <property type="entry name" value="N-ACYL-PHOSPHATIDYLETHANOLAMINE-HYDROLYZING PHOSPHOLIPASE D"/>
    <property type="match status" value="1"/>
</dbReference>
<dbReference type="Pfam" id="PF12706">
    <property type="entry name" value="Lactamase_B_2"/>
    <property type="match status" value="1"/>
</dbReference>
<reference evidence="3 5" key="1">
    <citation type="submission" date="2015-11" db="EMBL/GenBank/DDBJ databases">
        <title>Genomic analysis of 38 Legionella species identifies large and diverse effector repertoires.</title>
        <authorList>
            <person name="Burstein D."/>
            <person name="Amaro F."/>
            <person name="Zusman T."/>
            <person name="Lifshitz Z."/>
            <person name="Cohen O."/>
            <person name="Gilbert J.A."/>
            <person name="Pupko T."/>
            <person name="Shuman H.A."/>
            <person name="Segal G."/>
        </authorList>
    </citation>
    <scope>NUCLEOTIDE SEQUENCE [LARGE SCALE GENOMIC DNA]</scope>
    <source>
        <strain evidence="3 5">JA-26-G1-E2</strain>
    </source>
</reference>
<dbReference type="SUPFAM" id="SSF56281">
    <property type="entry name" value="Metallo-hydrolase/oxidoreductase"/>
    <property type="match status" value="1"/>
</dbReference>
<proteinExistence type="predicted"/>
<evidence type="ECO:0000313" key="3">
    <source>
        <dbReference type="EMBL" id="KTD11308.1"/>
    </source>
</evidence>
<dbReference type="GO" id="GO:0005737">
    <property type="term" value="C:cytoplasm"/>
    <property type="evidence" value="ECO:0007669"/>
    <property type="project" value="TreeGrafter"/>
</dbReference>
<accession>A0A0W0UTW0</accession>
<evidence type="ECO:0000313" key="6">
    <source>
        <dbReference type="Proteomes" id="UP000093336"/>
    </source>
</evidence>
<dbReference type="AlphaFoldDB" id="A0A0W0UTW0"/>
<feature type="domain" description="Metallo-beta-lactamase" evidence="2">
    <location>
        <begin position="157"/>
        <end position="304"/>
    </location>
</feature>
<organism evidence="3 5">
    <name type="scientific">Legionella jamestowniensis</name>
    <dbReference type="NCBI Taxonomy" id="455"/>
    <lineage>
        <taxon>Bacteria</taxon>
        <taxon>Pseudomonadati</taxon>
        <taxon>Pseudomonadota</taxon>
        <taxon>Gammaproteobacteria</taxon>
        <taxon>Legionellales</taxon>
        <taxon>Legionellaceae</taxon>
        <taxon>Legionella</taxon>
    </lineage>
</organism>
<dbReference type="Gene3D" id="3.60.15.10">
    <property type="entry name" value="Ribonuclease Z/Hydroxyacylglutathione hydrolase-like"/>
    <property type="match status" value="1"/>
</dbReference>
<reference evidence="4 6" key="2">
    <citation type="submission" date="2016-05" db="EMBL/GenBank/DDBJ databases">
        <authorList>
            <person name="Prochazka B."/>
            <person name="Indra A."/>
            <person name="Hasenberger P."/>
            <person name="Blaschitz M."/>
            <person name="Wagner L."/>
            <person name="Wewalka G."/>
            <person name="Sorschag S."/>
            <person name="Schmid D."/>
            <person name="Ruppitsch W."/>
        </authorList>
    </citation>
    <scope>NUCLEOTIDE SEQUENCE [LARGE SCALE GENOMIC DNA]</scope>
    <source>
        <strain evidence="4 6">974010_12</strain>
    </source>
</reference>
<dbReference type="Proteomes" id="UP000093336">
    <property type="component" value="Unassembled WGS sequence"/>
</dbReference>
<evidence type="ECO:0000313" key="5">
    <source>
        <dbReference type="Proteomes" id="UP000054715"/>
    </source>
</evidence>
<dbReference type="RefSeq" id="WP_058448558.1">
    <property type="nucleotide sequence ID" value="NZ_CAAAJF010000004.1"/>
</dbReference>
<dbReference type="EMBL" id="LNYG01000008">
    <property type="protein sequence ID" value="KTD11308.1"/>
    <property type="molecule type" value="Genomic_DNA"/>
</dbReference>
<dbReference type="PANTHER" id="PTHR15032:SF4">
    <property type="entry name" value="N-ACYL-PHOSPHATIDYLETHANOLAMINE-HYDROLYZING PHOSPHOLIPASE D"/>
    <property type="match status" value="1"/>
</dbReference>
<dbReference type="PATRIC" id="fig|455.5.peg.531"/>
<dbReference type="Proteomes" id="UP000054715">
    <property type="component" value="Unassembled WGS sequence"/>
</dbReference>
<evidence type="ECO:0000256" key="1">
    <source>
        <dbReference type="SAM" id="MobiDB-lite"/>
    </source>
</evidence>
<evidence type="ECO:0000313" key="4">
    <source>
        <dbReference type="EMBL" id="OCH98157.1"/>
    </source>
</evidence>
<evidence type="ECO:0000259" key="2">
    <source>
        <dbReference type="Pfam" id="PF12706"/>
    </source>
</evidence>
<name>A0A0W0UTW0_9GAMM</name>